<evidence type="ECO:0000256" key="2">
    <source>
        <dbReference type="SAM" id="SignalP"/>
    </source>
</evidence>
<feature type="domain" description="HTH myb-type" evidence="5">
    <location>
        <begin position="28"/>
        <end position="76"/>
    </location>
</feature>
<protein>
    <submittedName>
        <fullName evidence="6">Uncharacterized protein</fullName>
    </submittedName>
</protein>
<dbReference type="SUPFAM" id="SSF46689">
    <property type="entry name" value="Homeodomain-like"/>
    <property type="match status" value="2"/>
</dbReference>
<dbReference type="Pfam" id="PF00249">
    <property type="entry name" value="Myb_DNA-binding"/>
    <property type="match status" value="1"/>
</dbReference>
<dbReference type="InterPro" id="IPR017930">
    <property type="entry name" value="Myb_dom"/>
</dbReference>
<dbReference type="GO" id="GO:0005634">
    <property type="term" value="C:nucleus"/>
    <property type="evidence" value="ECO:0007669"/>
    <property type="project" value="TreeGrafter"/>
</dbReference>
<keyword evidence="2" id="KW-0732">Signal</keyword>
<gene>
    <name evidence="6" type="ORF">C0Q70_13693</name>
</gene>
<dbReference type="EMBL" id="PZQS01000008">
    <property type="protein sequence ID" value="PVD26025.1"/>
    <property type="molecule type" value="Genomic_DNA"/>
</dbReference>
<dbReference type="Proteomes" id="UP000245119">
    <property type="component" value="Linkage Group LG8"/>
</dbReference>
<feature type="domain" description="SANT" evidence="4">
    <location>
        <begin position="24"/>
        <end position="76"/>
    </location>
</feature>
<proteinExistence type="predicted"/>
<evidence type="ECO:0000259" key="3">
    <source>
        <dbReference type="PROSITE" id="PS50090"/>
    </source>
</evidence>
<keyword evidence="7" id="KW-1185">Reference proteome</keyword>
<reference evidence="6 7" key="1">
    <citation type="submission" date="2018-04" db="EMBL/GenBank/DDBJ databases">
        <title>The genome of golden apple snail Pomacea canaliculata provides insight into stress tolerance and invasive adaptation.</title>
        <authorList>
            <person name="Liu C."/>
            <person name="Liu B."/>
            <person name="Ren Y."/>
            <person name="Zhang Y."/>
            <person name="Wang H."/>
            <person name="Li S."/>
            <person name="Jiang F."/>
            <person name="Yin L."/>
            <person name="Zhang G."/>
            <person name="Qian W."/>
            <person name="Fan W."/>
        </authorList>
    </citation>
    <scope>NUCLEOTIDE SEQUENCE [LARGE SCALE GENOMIC DNA]</scope>
    <source>
        <strain evidence="6">SZHN2017</strain>
        <tissue evidence="6">Muscle</tissue>
    </source>
</reference>
<feature type="chain" id="PRO_5015626035" evidence="2">
    <location>
        <begin position="23"/>
        <end position="401"/>
    </location>
</feature>
<dbReference type="InterPro" id="IPR009057">
    <property type="entry name" value="Homeodomain-like_sf"/>
</dbReference>
<evidence type="ECO:0000259" key="4">
    <source>
        <dbReference type="PROSITE" id="PS51293"/>
    </source>
</evidence>
<feature type="signal peptide" evidence="2">
    <location>
        <begin position="1"/>
        <end position="22"/>
    </location>
</feature>
<dbReference type="AlphaFoldDB" id="A0A2T7NXX6"/>
<keyword evidence="1" id="KW-0175">Coiled coil</keyword>
<dbReference type="InterPro" id="IPR017884">
    <property type="entry name" value="SANT_dom"/>
</dbReference>
<dbReference type="CDD" id="cd00167">
    <property type="entry name" value="SANT"/>
    <property type="match status" value="1"/>
</dbReference>
<accession>A0A2T7NXX6</accession>
<dbReference type="PROSITE" id="PS51293">
    <property type="entry name" value="SANT"/>
    <property type="match status" value="1"/>
</dbReference>
<dbReference type="InterPro" id="IPR055141">
    <property type="entry name" value="TADA2A_B-like_dom"/>
</dbReference>
<dbReference type="PANTHER" id="PTHR12374">
    <property type="entry name" value="TRANSCRIPTIONAL ADAPTOR 2 ADA2 -RELATED"/>
    <property type="match status" value="1"/>
</dbReference>
<dbReference type="OrthoDB" id="270417at2759"/>
<dbReference type="GO" id="GO:0006357">
    <property type="term" value="P:regulation of transcription by RNA polymerase II"/>
    <property type="evidence" value="ECO:0007669"/>
    <property type="project" value="TreeGrafter"/>
</dbReference>
<dbReference type="PROSITE" id="PS51294">
    <property type="entry name" value="HTH_MYB"/>
    <property type="match status" value="1"/>
</dbReference>
<dbReference type="Gene3D" id="1.10.10.10">
    <property type="entry name" value="Winged helix-like DNA-binding domain superfamily/Winged helix DNA-binding domain"/>
    <property type="match status" value="1"/>
</dbReference>
<comment type="caution">
    <text evidence="6">The sequence shown here is derived from an EMBL/GenBank/DDBJ whole genome shotgun (WGS) entry which is preliminary data.</text>
</comment>
<name>A0A2T7NXX6_POMCA</name>
<dbReference type="PANTHER" id="PTHR12374:SF63">
    <property type="entry name" value="TRANSCRIPTIONAL ADAPTER 2-BETA"/>
    <property type="match status" value="1"/>
</dbReference>
<organism evidence="6 7">
    <name type="scientific">Pomacea canaliculata</name>
    <name type="common">Golden apple snail</name>
    <dbReference type="NCBI Taxonomy" id="400727"/>
    <lineage>
        <taxon>Eukaryota</taxon>
        <taxon>Metazoa</taxon>
        <taxon>Spiralia</taxon>
        <taxon>Lophotrochozoa</taxon>
        <taxon>Mollusca</taxon>
        <taxon>Gastropoda</taxon>
        <taxon>Caenogastropoda</taxon>
        <taxon>Architaenioglossa</taxon>
        <taxon>Ampullarioidea</taxon>
        <taxon>Ampullariidae</taxon>
        <taxon>Pomacea</taxon>
    </lineage>
</organism>
<dbReference type="GO" id="GO:0003713">
    <property type="term" value="F:transcription coactivator activity"/>
    <property type="evidence" value="ECO:0007669"/>
    <property type="project" value="TreeGrafter"/>
</dbReference>
<evidence type="ECO:0000256" key="1">
    <source>
        <dbReference type="SAM" id="Coils"/>
    </source>
</evidence>
<dbReference type="InterPro" id="IPR036388">
    <property type="entry name" value="WH-like_DNA-bd_sf"/>
</dbReference>
<dbReference type="GO" id="GO:0003682">
    <property type="term" value="F:chromatin binding"/>
    <property type="evidence" value="ECO:0007669"/>
    <property type="project" value="TreeGrafter"/>
</dbReference>
<sequence>MTKVICKIVELVLLQRALGAAAFDIPAPWCLAEENMLLDAVEQYGFGNWEDVSSHVETRTQLECEEHYVKFYIQGNIGKATFPSDTGSKITDHTTPAGGPLSPSITMPLPPLDLPPQEQQELGYMPHRDDFEREYDNQAETLVSGLAISADDDDLDLNVKLSCVSKYRVRLRERERRKRIARSHSLISTSLIPNKNAKTPNPKRKFAKEEREILEKMKVHTQFQTSAELERLQETLLKEKEHKTKIKEMSELRKQGVTLLSDVEDYEEEKYKREKRKENRKKMVSLLFTSCLLRPQNSKLSQEMFIICVDTKDDEEAEAEDSKEMASMPGYEMLSEREKRLCNSIRMIPANYITIKTCIIKDYLQRRQGLPVKIRYPSGMDKTHRRKIMSFLSDNGWIGVA</sequence>
<dbReference type="PROSITE" id="PS50090">
    <property type="entry name" value="MYB_LIKE"/>
    <property type="match status" value="1"/>
</dbReference>
<dbReference type="GO" id="GO:0070461">
    <property type="term" value="C:SAGA-type complex"/>
    <property type="evidence" value="ECO:0007669"/>
    <property type="project" value="TreeGrafter"/>
</dbReference>
<feature type="coiled-coil region" evidence="1">
    <location>
        <begin position="229"/>
        <end position="269"/>
    </location>
</feature>
<dbReference type="Gene3D" id="1.10.10.60">
    <property type="entry name" value="Homeodomain-like"/>
    <property type="match status" value="1"/>
</dbReference>
<evidence type="ECO:0000313" key="6">
    <source>
        <dbReference type="EMBL" id="PVD26025.1"/>
    </source>
</evidence>
<dbReference type="Pfam" id="PF22941">
    <property type="entry name" value="TADA2A-like_3rd"/>
    <property type="match status" value="1"/>
</dbReference>
<evidence type="ECO:0000259" key="5">
    <source>
        <dbReference type="PROSITE" id="PS51294"/>
    </source>
</evidence>
<feature type="domain" description="Myb-like" evidence="3">
    <location>
        <begin position="28"/>
        <end position="72"/>
    </location>
</feature>
<dbReference type="GO" id="GO:0006338">
    <property type="term" value="P:chromatin remodeling"/>
    <property type="evidence" value="ECO:0007669"/>
    <property type="project" value="TreeGrafter"/>
</dbReference>
<evidence type="ECO:0000313" key="7">
    <source>
        <dbReference type="Proteomes" id="UP000245119"/>
    </source>
</evidence>
<dbReference type="STRING" id="400727.A0A2T7NXX6"/>
<dbReference type="SMART" id="SM00717">
    <property type="entry name" value="SANT"/>
    <property type="match status" value="1"/>
</dbReference>
<dbReference type="InterPro" id="IPR001005">
    <property type="entry name" value="SANT/Myb"/>
</dbReference>